<name>A0ACC1CLE3_9NEOP</name>
<protein>
    <submittedName>
        <fullName evidence="1">Uncharacterized protein</fullName>
    </submittedName>
</protein>
<accession>A0ACC1CLE3</accession>
<gene>
    <name evidence="1" type="ORF">K1T71_012388</name>
</gene>
<keyword evidence="2" id="KW-1185">Reference proteome</keyword>
<dbReference type="Proteomes" id="UP000824533">
    <property type="component" value="Linkage Group LG22"/>
</dbReference>
<comment type="caution">
    <text evidence="1">The sequence shown here is derived from an EMBL/GenBank/DDBJ whole genome shotgun (WGS) entry which is preliminary data.</text>
</comment>
<organism evidence="1 2">
    <name type="scientific">Dendrolimus kikuchii</name>
    <dbReference type="NCBI Taxonomy" id="765133"/>
    <lineage>
        <taxon>Eukaryota</taxon>
        <taxon>Metazoa</taxon>
        <taxon>Ecdysozoa</taxon>
        <taxon>Arthropoda</taxon>
        <taxon>Hexapoda</taxon>
        <taxon>Insecta</taxon>
        <taxon>Pterygota</taxon>
        <taxon>Neoptera</taxon>
        <taxon>Endopterygota</taxon>
        <taxon>Lepidoptera</taxon>
        <taxon>Glossata</taxon>
        <taxon>Ditrysia</taxon>
        <taxon>Bombycoidea</taxon>
        <taxon>Lasiocampidae</taxon>
        <taxon>Dendrolimus</taxon>
    </lineage>
</organism>
<reference evidence="1 2" key="1">
    <citation type="journal article" date="2021" name="Front. Genet.">
        <title>Chromosome-Level Genome Assembly Reveals Significant Gene Expansion in the Toll and IMD Signaling Pathways of Dendrolimus kikuchii.</title>
        <authorList>
            <person name="Zhou J."/>
            <person name="Wu P."/>
            <person name="Xiong Z."/>
            <person name="Liu N."/>
            <person name="Zhao N."/>
            <person name="Ji M."/>
            <person name="Qiu Y."/>
            <person name="Yang B."/>
        </authorList>
    </citation>
    <scope>NUCLEOTIDE SEQUENCE [LARGE SCALE GENOMIC DNA]</scope>
    <source>
        <strain evidence="1">Ann1</strain>
    </source>
</reference>
<evidence type="ECO:0000313" key="1">
    <source>
        <dbReference type="EMBL" id="KAJ0172415.1"/>
    </source>
</evidence>
<dbReference type="EMBL" id="CM034408">
    <property type="protein sequence ID" value="KAJ0172415.1"/>
    <property type="molecule type" value="Genomic_DNA"/>
</dbReference>
<evidence type="ECO:0000313" key="2">
    <source>
        <dbReference type="Proteomes" id="UP000824533"/>
    </source>
</evidence>
<sequence length="70" mass="8266">MLRVLYALIFLSLLVLINSFKILAPYEDPHADQYDSQQKQNTNSRGDIYMPNYIPIDYSNRYIPPYVQHS</sequence>
<proteinExistence type="predicted"/>